<evidence type="ECO:0000256" key="3">
    <source>
        <dbReference type="ARBA" id="ARBA00018524"/>
    </source>
</evidence>
<keyword evidence="6 12" id="KW-0812">Transmembrane</keyword>
<evidence type="ECO:0000256" key="2">
    <source>
        <dbReference type="ARBA" id="ARBA00007935"/>
    </source>
</evidence>
<proteinExistence type="inferred from homology"/>
<evidence type="ECO:0000256" key="7">
    <source>
        <dbReference type="ARBA" id="ARBA00022989"/>
    </source>
</evidence>
<evidence type="ECO:0000256" key="4">
    <source>
        <dbReference type="ARBA" id="ARBA00022448"/>
    </source>
</evidence>
<feature type="transmembrane region" description="Helical" evidence="12">
    <location>
        <begin position="197"/>
        <end position="217"/>
    </location>
</feature>
<feature type="transmembrane region" description="Helical" evidence="12">
    <location>
        <begin position="65"/>
        <end position="82"/>
    </location>
</feature>
<keyword evidence="5" id="KW-1003">Cell membrane</keyword>
<evidence type="ECO:0000256" key="9">
    <source>
        <dbReference type="ARBA" id="ARBA00025320"/>
    </source>
</evidence>
<sequence>MIHPKIIKKQRITFVVLIVVLIASMGLAMTTGEFKMSFIQFFKTLIGNGNELDTMVLFEFRMPRMLITILAGASLALSGAILQSVTKNPLAEPGILGINAGSGFMITLFLVIGTIKAGDFVYVLPIVSMIGGIATAMVIFMFSYKKGEGINPVRMVLIGVGLSTALSGGSITIMSTFDQEQMEFIARWFAGNIWGDEWPFVFAFVPWLVIVMPFLFYKANVLNVLSTNEQISVSFGINSNKERIVLVFLAVVLSSAAVSVAGGIGFVGLMGPHIARSIVGPRHQLYLPIAVLNGAILLVLADTIGKIVLEPNGLPAGIIVAIVGAPYFLYLMQKSTHI</sequence>
<dbReference type="RefSeq" id="WP_095085855.1">
    <property type="nucleotide sequence ID" value="NZ_BMDM01000007.1"/>
</dbReference>
<dbReference type="OrthoDB" id="9811721at2"/>
<dbReference type="AlphaFoldDB" id="A0A239YF04"/>
<evidence type="ECO:0000256" key="1">
    <source>
        <dbReference type="ARBA" id="ARBA00004651"/>
    </source>
</evidence>
<evidence type="ECO:0000313" key="14">
    <source>
        <dbReference type="Proteomes" id="UP000242084"/>
    </source>
</evidence>
<feature type="transmembrane region" description="Helical" evidence="12">
    <location>
        <begin position="313"/>
        <end position="332"/>
    </location>
</feature>
<dbReference type="CDD" id="cd06550">
    <property type="entry name" value="TM_ABC_iron-siderophores_like"/>
    <property type="match status" value="1"/>
</dbReference>
<dbReference type="GO" id="GO:0005886">
    <property type="term" value="C:plasma membrane"/>
    <property type="evidence" value="ECO:0007669"/>
    <property type="project" value="UniProtKB-SubCell"/>
</dbReference>
<dbReference type="InterPro" id="IPR000522">
    <property type="entry name" value="ABC_transptr_permease_BtuC"/>
</dbReference>
<accession>A0A239YF04</accession>
<evidence type="ECO:0000256" key="6">
    <source>
        <dbReference type="ARBA" id="ARBA00022692"/>
    </source>
</evidence>
<keyword evidence="4" id="KW-0813">Transport</keyword>
<evidence type="ECO:0000313" key="13">
    <source>
        <dbReference type="EMBL" id="SNV57300.1"/>
    </source>
</evidence>
<dbReference type="EMBL" id="LT906462">
    <property type="protein sequence ID" value="SNV57300.1"/>
    <property type="molecule type" value="Genomic_DNA"/>
</dbReference>
<organism evidence="13 14">
    <name type="scientific">Mammaliicoccus stepanovicii</name>
    <dbReference type="NCBI Taxonomy" id="643214"/>
    <lineage>
        <taxon>Bacteria</taxon>
        <taxon>Bacillati</taxon>
        <taxon>Bacillota</taxon>
        <taxon>Bacilli</taxon>
        <taxon>Bacillales</taxon>
        <taxon>Staphylococcaceae</taxon>
        <taxon>Mammaliicoccus</taxon>
    </lineage>
</organism>
<dbReference type="Proteomes" id="UP000242084">
    <property type="component" value="Chromosome 1"/>
</dbReference>
<evidence type="ECO:0000256" key="5">
    <source>
        <dbReference type="ARBA" id="ARBA00022475"/>
    </source>
</evidence>
<comment type="similarity">
    <text evidence="2">Belongs to the binding-protein-dependent transport system permease family. FecCD subfamily.</text>
</comment>
<keyword evidence="7 12" id="KW-1133">Transmembrane helix</keyword>
<comment type="subcellular location">
    <subcellularLocation>
        <location evidence="1">Cell membrane</location>
        <topology evidence="1">Multi-pass membrane protein</topology>
    </subcellularLocation>
</comment>
<evidence type="ECO:0000256" key="10">
    <source>
        <dbReference type="ARBA" id="ARBA00031149"/>
    </source>
</evidence>
<dbReference type="PANTHER" id="PTHR30472">
    <property type="entry name" value="FERRIC ENTEROBACTIN TRANSPORT SYSTEM PERMEASE PROTEIN"/>
    <property type="match status" value="1"/>
</dbReference>
<evidence type="ECO:0000256" key="8">
    <source>
        <dbReference type="ARBA" id="ARBA00023136"/>
    </source>
</evidence>
<evidence type="ECO:0000256" key="11">
    <source>
        <dbReference type="ARBA" id="ARBA00031465"/>
    </source>
</evidence>
<keyword evidence="14" id="KW-1185">Reference proteome</keyword>
<dbReference type="KEGG" id="sste:SAMEA4384403_0329"/>
<dbReference type="GO" id="GO:0022857">
    <property type="term" value="F:transmembrane transporter activity"/>
    <property type="evidence" value="ECO:0007669"/>
    <property type="project" value="InterPro"/>
</dbReference>
<reference evidence="13 14" key="1">
    <citation type="submission" date="2017-06" db="EMBL/GenBank/DDBJ databases">
        <authorList>
            <consortium name="Pathogen Informatics"/>
        </authorList>
    </citation>
    <scope>NUCLEOTIDE SEQUENCE [LARGE SCALE GENOMIC DNA]</scope>
    <source>
        <strain evidence="13 14">NCTC13839</strain>
    </source>
</reference>
<feature type="transmembrane region" description="Helical" evidence="12">
    <location>
        <begin position="121"/>
        <end position="144"/>
    </location>
</feature>
<comment type="function">
    <text evidence="9">Part of the binding-protein-dependent transport system for heme-iron. Responsible for the translocation of the substrate across the membrane.</text>
</comment>
<dbReference type="Gene3D" id="1.10.3470.10">
    <property type="entry name" value="ABC transporter involved in vitamin B12 uptake, BtuC"/>
    <property type="match status" value="1"/>
</dbReference>
<dbReference type="Pfam" id="PF01032">
    <property type="entry name" value="FecCD"/>
    <property type="match status" value="1"/>
</dbReference>
<feature type="transmembrane region" description="Helical" evidence="12">
    <location>
        <begin position="244"/>
        <end position="271"/>
    </location>
</feature>
<keyword evidence="8 12" id="KW-0472">Membrane</keyword>
<dbReference type="GO" id="GO:0033214">
    <property type="term" value="P:siderophore-iron import into cell"/>
    <property type="evidence" value="ECO:0007669"/>
    <property type="project" value="TreeGrafter"/>
</dbReference>
<dbReference type="PANTHER" id="PTHR30472:SF69">
    <property type="entry name" value="HEME-IRON TRANSPORT SYSTEM PERMEASE PROTEIN ISDF-RELATED"/>
    <property type="match status" value="1"/>
</dbReference>
<dbReference type="FunFam" id="1.10.3470.10:FF:000001">
    <property type="entry name" value="Vitamin B12 ABC transporter permease BtuC"/>
    <property type="match status" value="1"/>
</dbReference>
<dbReference type="SUPFAM" id="SSF81345">
    <property type="entry name" value="ABC transporter involved in vitamin B12 uptake, BtuC"/>
    <property type="match status" value="1"/>
</dbReference>
<protein>
    <recommendedName>
        <fullName evidence="3">Probable heme-iron transport system permease protein IsdF</fullName>
    </recommendedName>
    <alternativeName>
        <fullName evidence="11">Iron-regulated surface determinant protein F</fullName>
    </alternativeName>
    <alternativeName>
        <fullName evidence="10">Staphylococcal iron-regulated protein G</fullName>
    </alternativeName>
</protein>
<evidence type="ECO:0000256" key="12">
    <source>
        <dbReference type="SAM" id="Phobius"/>
    </source>
</evidence>
<gene>
    <name evidence="13" type="primary">fhuG</name>
    <name evidence="13" type="ORF">SAMEA4384403_00329</name>
</gene>
<feature type="transmembrane region" description="Helical" evidence="12">
    <location>
        <begin position="94"/>
        <end position="115"/>
    </location>
</feature>
<feature type="transmembrane region" description="Helical" evidence="12">
    <location>
        <begin position="283"/>
        <end position="301"/>
    </location>
</feature>
<name>A0A239YF04_9STAP</name>
<feature type="transmembrane region" description="Helical" evidence="12">
    <location>
        <begin position="12"/>
        <end position="32"/>
    </location>
</feature>
<feature type="transmembrane region" description="Helical" evidence="12">
    <location>
        <begin position="156"/>
        <end position="177"/>
    </location>
</feature>
<dbReference type="InterPro" id="IPR037294">
    <property type="entry name" value="ABC_BtuC-like"/>
</dbReference>